<keyword evidence="2" id="KW-1185">Reference proteome</keyword>
<sequence length="121" mass="14412">LQMYALTSPEWIILNQLTVTLQIFIDATHYVSRTKTPLLYQVIPLIDKLDSHLLLLMKINVQRPLHNTIRHAAHLARAVLNKYYSRTDESIMYRVAMVLHPRYKLEYFAHHEWEEDWIAEA</sequence>
<dbReference type="AlphaFoldDB" id="A0A164Z2Z6"/>
<reference evidence="1 2" key="1">
    <citation type="journal article" date="2016" name="Mol. Biol. Evol.">
        <title>Comparative Genomics of Early-Diverging Mushroom-Forming Fungi Provides Insights into the Origins of Lignocellulose Decay Capabilities.</title>
        <authorList>
            <person name="Nagy L.G."/>
            <person name="Riley R."/>
            <person name="Tritt A."/>
            <person name="Adam C."/>
            <person name="Daum C."/>
            <person name="Floudas D."/>
            <person name="Sun H."/>
            <person name="Yadav J.S."/>
            <person name="Pangilinan J."/>
            <person name="Larsson K.H."/>
            <person name="Matsuura K."/>
            <person name="Barry K."/>
            <person name="Labutti K."/>
            <person name="Kuo R."/>
            <person name="Ohm R.A."/>
            <person name="Bhattacharya S.S."/>
            <person name="Shirouzu T."/>
            <person name="Yoshinaga Y."/>
            <person name="Martin F.M."/>
            <person name="Grigoriev I.V."/>
            <person name="Hibbett D.S."/>
        </authorList>
    </citation>
    <scope>NUCLEOTIDE SEQUENCE [LARGE SCALE GENOMIC DNA]</scope>
    <source>
        <strain evidence="1 2">HHB9708</strain>
    </source>
</reference>
<name>A0A164Z2Z6_9AGAM</name>
<feature type="non-terminal residue" evidence="1">
    <location>
        <position position="1"/>
    </location>
</feature>
<evidence type="ECO:0000313" key="2">
    <source>
        <dbReference type="Proteomes" id="UP000076722"/>
    </source>
</evidence>
<dbReference type="SUPFAM" id="SSF53098">
    <property type="entry name" value="Ribonuclease H-like"/>
    <property type="match status" value="1"/>
</dbReference>
<evidence type="ECO:0000313" key="1">
    <source>
        <dbReference type="EMBL" id="KZS97493.1"/>
    </source>
</evidence>
<proteinExistence type="predicted"/>
<protein>
    <recommendedName>
        <fullName evidence="3">hAT-like transposase RNase-H fold domain-containing protein</fullName>
    </recommendedName>
</protein>
<organism evidence="1 2">
    <name type="scientific">Sistotremastrum niveocremeum HHB9708</name>
    <dbReference type="NCBI Taxonomy" id="1314777"/>
    <lineage>
        <taxon>Eukaryota</taxon>
        <taxon>Fungi</taxon>
        <taxon>Dikarya</taxon>
        <taxon>Basidiomycota</taxon>
        <taxon>Agaricomycotina</taxon>
        <taxon>Agaricomycetes</taxon>
        <taxon>Sistotremastrales</taxon>
        <taxon>Sistotremastraceae</taxon>
        <taxon>Sertulicium</taxon>
        <taxon>Sertulicium niveocremeum</taxon>
    </lineage>
</organism>
<accession>A0A164Z2Z6</accession>
<dbReference type="OrthoDB" id="2792018at2759"/>
<evidence type="ECO:0008006" key="3">
    <source>
        <dbReference type="Google" id="ProtNLM"/>
    </source>
</evidence>
<dbReference type="Proteomes" id="UP000076722">
    <property type="component" value="Unassembled WGS sequence"/>
</dbReference>
<gene>
    <name evidence="1" type="ORF">SISNIDRAFT_390746</name>
</gene>
<dbReference type="InterPro" id="IPR012337">
    <property type="entry name" value="RNaseH-like_sf"/>
</dbReference>
<feature type="non-terminal residue" evidence="1">
    <location>
        <position position="121"/>
    </location>
</feature>
<dbReference type="EMBL" id="KV419397">
    <property type="protein sequence ID" value="KZS97493.1"/>
    <property type="molecule type" value="Genomic_DNA"/>
</dbReference>